<feature type="region of interest" description="Disordered" evidence="1">
    <location>
        <begin position="333"/>
        <end position="363"/>
    </location>
</feature>
<evidence type="ECO:0000313" key="2">
    <source>
        <dbReference type="EMBL" id="ORX37130.1"/>
    </source>
</evidence>
<feature type="region of interest" description="Disordered" evidence="1">
    <location>
        <begin position="258"/>
        <end position="288"/>
    </location>
</feature>
<name>A0A1Y1UGD5_9TREE</name>
<sequence>MYTPPRRALVPTSNHPNIPSSTFAYRMDKEMDMASAYSSIGLKMEESDSEVSSCAPSPCLATREGRCFCGRDVTGSEGGIYCSVACARSDAFSSLCYRSNGPNGNLSSNTSTSSSSQQPTSQPLSRTPSANSTASSSEDWTASHYRRLARAESRRDERREERKRRRADGLSTSSSSSASRSTVVSTSSSASRNVPELVGGGHARNHSVASTASSAYTVSSLSRNPSLASTASSRRHPGIHVDSVIMEDDEEVWMKPMDSSKPYATPHRKTHRRKGSASALSQSRKKRLEGLGMGKDMRDVLEEIIRMEKGFSLPDQVDRLDPVDNEGPPPGLFTAAFDRPPRTPSPMMVDRKGQAPGAPKVHRRSITSHHGVPLDMSSDIRGLPPLPPTTSRPASFVGGHHSSLSESHTALYLATASPARHNLHPFELMTGVPDRRSASPKLQARRSLTFTPEADGPSISTLPSHPAMRDSFNALTPSKRRGNISPSAFHPSMDGWRFPSSVGSSRARSASGNMSLGSNTATPTRPPPINTNVPNPSLCTPSHSRTRRSPTERAETPGGPVLLWPANGGLPIPPPPLAPALFPCSPANATPDFAPQHIAPVGGVPGSGLRLGNLLLDEEDDDDDVDMEDSSTAHGHGGERGYLPVFLEAEGFRSQGREW</sequence>
<proteinExistence type="predicted"/>
<dbReference type="EMBL" id="NBSH01000006">
    <property type="protein sequence ID" value="ORX37130.1"/>
    <property type="molecule type" value="Genomic_DNA"/>
</dbReference>
<dbReference type="RefSeq" id="XP_021871168.1">
    <property type="nucleotide sequence ID" value="XM_022012759.1"/>
</dbReference>
<feature type="region of interest" description="Disordered" evidence="1">
    <location>
        <begin position="105"/>
        <end position="205"/>
    </location>
</feature>
<feature type="compositionally biased region" description="Polar residues" evidence="1">
    <location>
        <begin position="130"/>
        <end position="140"/>
    </location>
</feature>
<feature type="region of interest" description="Disordered" evidence="1">
    <location>
        <begin position="620"/>
        <end position="641"/>
    </location>
</feature>
<feature type="compositionally biased region" description="Low complexity" evidence="1">
    <location>
        <begin position="171"/>
        <end position="192"/>
    </location>
</feature>
<feature type="compositionally biased region" description="Basic and acidic residues" evidence="1">
    <location>
        <begin position="149"/>
        <end position="160"/>
    </location>
</feature>
<comment type="caution">
    <text evidence="2">The sequence shown here is derived from an EMBL/GenBank/DDBJ whole genome shotgun (WGS) entry which is preliminary data.</text>
</comment>
<feature type="compositionally biased region" description="Low complexity" evidence="1">
    <location>
        <begin position="105"/>
        <end position="129"/>
    </location>
</feature>
<protein>
    <submittedName>
        <fullName evidence="2">Uncharacterized protein</fullName>
    </submittedName>
</protein>
<evidence type="ECO:0000256" key="1">
    <source>
        <dbReference type="SAM" id="MobiDB-lite"/>
    </source>
</evidence>
<feature type="compositionally biased region" description="Acidic residues" evidence="1">
    <location>
        <begin position="620"/>
        <end position="629"/>
    </location>
</feature>
<dbReference type="Proteomes" id="UP000193218">
    <property type="component" value="Unassembled WGS sequence"/>
</dbReference>
<feature type="compositionally biased region" description="Basic residues" evidence="1">
    <location>
        <begin position="266"/>
        <end position="275"/>
    </location>
</feature>
<feature type="compositionally biased region" description="Low complexity" evidence="1">
    <location>
        <begin position="500"/>
        <end position="512"/>
    </location>
</feature>
<feature type="region of interest" description="Disordered" evidence="1">
    <location>
        <begin position="447"/>
        <end position="560"/>
    </location>
</feature>
<accession>A0A1Y1UGD5</accession>
<keyword evidence="3" id="KW-1185">Reference proteome</keyword>
<organism evidence="2 3">
    <name type="scientific">Kockovaella imperatae</name>
    <dbReference type="NCBI Taxonomy" id="4999"/>
    <lineage>
        <taxon>Eukaryota</taxon>
        <taxon>Fungi</taxon>
        <taxon>Dikarya</taxon>
        <taxon>Basidiomycota</taxon>
        <taxon>Agaricomycotina</taxon>
        <taxon>Tremellomycetes</taxon>
        <taxon>Tremellales</taxon>
        <taxon>Cuniculitremaceae</taxon>
        <taxon>Kockovaella</taxon>
    </lineage>
</organism>
<dbReference type="InParanoid" id="A0A1Y1UGD5"/>
<reference evidence="2 3" key="1">
    <citation type="submission" date="2017-03" db="EMBL/GenBank/DDBJ databases">
        <title>Widespread Adenine N6-methylation of Active Genes in Fungi.</title>
        <authorList>
            <consortium name="DOE Joint Genome Institute"/>
            <person name="Mondo S.J."/>
            <person name="Dannebaum R.O."/>
            <person name="Kuo R.C."/>
            <person name="Louie K.B."/>
            <person name="Bewick A.J."/>
            <person name="Labutti K."/>
            <person name="Haridas S."/>
            <person name="Kuo A."/>
            <person name="Salamov A."/>
            <person name="Ahrendt S.R."/>
            <person name="Lau R."/>
            <person name="Bowen B.P."/>
            <person name="Lipzen A."/>
            <person name="Sullivan W."/>
            <person name="Andreopoulos W.B."/>
            <person name="Clum A."/>
            <person name="Lindquist E."/>
            <person name="Daum C."/>
            <person name="Northen T.R."/>
            <person name="Ramamoorthy G."/>
            <person name="Schmitz R.J."/>
            <person name="Gryganskyi A."/>
            <person name="Culley D."/>
            <person name="Magnuson J."/>
            <person name="James T.Y."/>
            <person name="O'Malley M.A."/>
            <person name="Stajich J.E."/>
            <person name="Spatafora J.W."/>
            <person name="Visel A."/>
            <person name="Grigoriev I.V."/>
        </authorList>
    </citation>
    <scope>NUCLEOTIDE SEQUENCE [LARGE SCALE GENOMIC DNA]</scope>
    <source>
        <strain evidence="2 3">NRRL Y-17943</strain>
    </source>
</reference>
<dbReference type="GeneID" id="33554567"/>
<dbReference type="AlphaFoldDB" id="A0A1Y1UGD5"/>
<feature type="compositionally biased region" description="Polar residues" evidence="1">
    <location>
        <begin position="513"/>
        <end position="523"/>
    </location>
</feature>
<dbReference type="OrthoDB" id="2592339at2759"/>
<feature type="compositionally biased region" description="Polar residues" evidence="1">
    <location>
        <begin position="530"/>
        <end position="543"/>
    </location>
</feature>
<gene>
    <name evidence="2" type="ORF">BD324DRAFT_427794</name>
</gene>
<evidence type="ECO:0000313" key="3">
    <source>
        <dbReference type="Proteomes" id="UP000193218"/>
    </source>
</evidence>